<keyword evidence="8" id="KW-0249">Electron transport</keyword>
<dbReference type="NCBIfam" id="TIGR00203">
    <property type="entry name" value="cydB"/>
    <property type="match status" value="1"/>
</dbReference>
<keyword evidence="11 12" id="KW-0472">Membrane</keyword>
<sequence>MELSFLQLIWFILIIVLWIGYVTLEGFGFGTGMLLKVLPKNDKERRLTLNTIGPHWDGNEVFLLTAGGATFAAFPEWYATMFSGMYMALVLVLVLLIIRISAIEWRGKVNSAKWRNVWDNLHSGSAWLVTFLWGVAFANLVQGMAIQVGHYKAGTFVPADPNGIDSALSSGAKHFLTDGFFSLLTPFTILGGVMLVALYLTHGALWLALKTRGDYRQRALDFAKKSSLVSTGITAVWALWGNFAYSVSPMLSLIPLALAAVLLIASALVTLKGNEKLAFFLHFGALAMAVVYIFSTFGANALKSSINEAYNLTLVQASATAPTHTVMLVAAVVFVPIVLGYTVWSYLKFSQRMSVDNIPDEHAGLDLKKIREFENAHV</sequence>
<dbReference type="AlphaFoldDB" id="A0A4Q9V083"/>
<dbReference type="EMBL" id="SJDT01000003">
    <property type="protein sequence ID" value="TBW22057.1"/>
    <property type="molecule type" value="Genomic_DNA"/>
</dbReference>
<evidence type="ECO:0000256" key="8">
    <source>
        <dbReference type="ARBA" id="ARBA00022982"/>
    </source>
</evidence>
<proteinExistence type="inferred from homology"/>
<feature type="transmembrane region" description="Helical" evidence="12">
    <location>
        <begin position="322"/>
        <end position="344"/>
    </location>
</feature>
<dbReference type="OrthoDB" id="9776710at2"/>
<dbReference type="GO" id="GO:0009055">
    <property type="term" value="F:electron transfer activity"/>
    <property type="evidence" value="ECO:0007669"/>
    <property type="project" value="TreeGrafter"/>
</dbReference>
<keyword evidence="4" id="KW-1003">Cell membrane</keyword>
<dbReference type="GO" id="GO:0070069">
    <property type="term" value="C:cytochrome complex"/>
    <property type="evidence" value="ECO:0007669"/>
    <property type="project" value="TreeGrafter"/>
</dbReference>
<dbReference type="PANTHER" id="PTHR43141">
    <property type="entry name" value="CYTOCHROME BD2 SUBUNIT II"/>
    <property type="match status" value="1"/>
</dbReference>
<dbReference type="Proteomes" id="UP000293036">
    <property type="component" value="Unassembled WGS sequence"/>
</dbReference>
<comment type="subcellular location">
    <subcellularLocation>
        <location evidence="1">Cell membrane</location>
        <topology evidence="1">Multi-pass membrane protein</topology>
    </subcellularLocation>
</comment>
<evidence type="ECO:0000256" key="9">
    <source>
        <dbReference type="ARBA" id="ARBA00022989"/>
    </source>
</evidence>
<evidence type="ECO:0000256" key="2">
    <source>
        <dbReference type="ARBA" id="ARBA00007543"/>
    </source>
</evidence>
<evidence type="ECO:0000256" key="7">
    <source>
        <dbReference type="ARBA" id="ARBA00022723"/>
    </source>
</evidence>
<evidence type="ECO:0000256" key="4">
    <source>
        <dbReference type="ARBA" id="ARBA00022475"/>
    </source>
</evidence>
<protein>
    <submittedName>
        <fullName evidence="13">Cytochrome d ubiquinol oxidase subunit II</fullName>
    </submittedName>
</protein>
<evidence type="ECO:0000256" key="10">
    <source>
        <dbReference type="ARBA" id="ARBA00023004"/>
    </source>
</evidence>
<organism evidence="13 14">
    <name type="scientific">Arcanobacterium bovis</name>
    <dbReference type="NCBI Taxonomy" id="2529275"/>
    <lineage>
        <taxon>Bacteria</taxon>
        <taxon>Bacillati</taxon>
        <taxon>Actinomycetota</taxon>
        <taxon>Actinomycetes</taxon>
        <taxon>Actinomycetales</taxon>
        <taxon>Actinomycetaceae</taxon>
        <taxon>Arcanobacterium</taxon>
    </lineage>
</organism>
<comment type="similarity">
    <text evidence="2">Belongs to the cytochrome ubiquinol oxidase subunit 2 family.</text>
</comment>
<comment type="caution">
    <text evidence="13">The sequence shown here is derived from an EMBL/GenBank/DDBJ whole genome shotgun (WGS) entry which is preliminary data.</text>
</comment>
<dbReference type="RefSeq" id="WP_131280568.1">
    <property type="nucleotide sequence ID" value="NZ_JBHSLR010000009.1"/>
</dbReference>
<evidence type="ECO:0000256" key="11">
    <source>
        <dbReference type="ARBA" id="ARBA00023136"/>
    </source>
</evidence>
<keyword evidence="9 12" id="KW-1133">Transmembrane helix</keyword>
<dbReference type="GO" id="GO:0005886">
    <property type="term" value="C:plasma membrane"/>
    <property type="evidence" value="ECO:0007669"/>
    <property type="project" value="UniProtKB-SubCell"/>
</dbReference>
<dbReference type="InterPro" id="IPR003317">
    <property type="entry name" value="Cyt-d_oxidase_su2"/>
</dbReference>
<evidence type="ECO:0000256" key="12">
    <source>
        <dbReference type="SAM" id="Phobius"/>
    </source>
</evidence>
<feature type="transmembrane region" description="Helical" evidence="12">
    <location>
        <begin position="183"/>
        <end position="207"/>
    </location>
</feature>
<keyword evidence="3" id="KW-0813">Transport</keyword>
<feature type="transmembrane region" description="Helical" evidence="12">
    <location>
        <begin position="126"/>
        <end position="146"/>
    </location>
</feature>
<evidence type="ECO:0000256" key="3">
    <source>
        <dbReference type="ARBA" id="ARBA00022448"/>
    </source>
</evidence>
<gene>
    <name evidence="13" type="primary">cydB</name>
    <name evidence="13" type="ORF">EZJ44_04270</name>
</gene>
<keyword evidence="10" id="KW-0408">Iron</keyword>
<dbReference type="Pfam" id="PF02322">
    <property type="entry name" value="Cyt_bd_oxida_II"/>
    <property type="match status" value="1"/>
</dbReference>
<feature type="transmembrane region" description="Helical" evidence="12">
    <location>
        <begin position="6"/>
        <end position="35"/>
    </location>
</feature>
<accession>A0A4Q9V083</accession>
<keyword evidence="6 12" id="KW-0812">Transmembrane</keyword>
<feature type="transmembrane region" description="Helical" evidence="12">
    <location>
        <begin position="278"/>
        <end position="302"/>
    </location>
</feature>
<reference evidence="13 14" key="1">
    <citation type="submission" date="2019-02" db="EMBL/GenBank/DDBJ databases">
        <title>Arcanobacterium bovis sp. nov., isolated from the milk of a cow with mastitis.</title>
        <authorList>
            <person name="Sammra O."/>
            <person name="Foster G."/>
            <person name="Hassan A."/>
            <person name="Alssahen M."/>
            <person name="Laemmler C."/>
            <person name="Borowiak M."/>
            <person name="Malorny B."/>
            <person name="Abdulmawjood A."/>
        </authorList>
    </citation>
    <scope>NUCLEOTIDE SEQUENCE [LARGE SCALE GENOMIC DNA]</scope>
    <source>
        <strain evidence="13 14">C605018/01/1</strain>
    </source>
</reference>
<dbReference type="GO" id="GO:0016682">
    <property type="term" value="F:oxidoreductase activity, acting on diphenols and related substances as donors, oxygen as acceptor"/>
    <property type="evidence" value="ECO:0007669"/>
    <property type="project" value="TreeGrafter"/>
</dbReference>
<dbReference type="PIRSF" id="PIRSF000267">
    <property type="entry name" value="Cyt_oxidse_sub2"/>
    <property type="match status" value="1"/>
</dbReference>
<evidence type="ECO:0000313" key="14">
    <source>
        <dbReference type="Proteomes" id="UP000293036"/>
    </source>
</evidence>
<feature type="transmembrane region" description="Helical" evidence="12">
    <location>
        <begin position="253"/>
        <end position="271"/>
    </location>
</feature>
<evidence type="ECO:0000256" key="6">
    <source>
        <dbReference type="ARBA" id="ARBA00022692"/>
    </source>
</evidence>
<keyword evidence="5" id="KW-0349">Heme</keyword>
<evidence type="ECO:0000256" key="1">
    <source>
        <dbReference type="ARBA" id="ARBA00004651"/>
    </source>
</evidence>
<dbReference type="GO" id="GO:0019646">
    <property type="term" value="P:aerobic electron transport chain"/>
    <property type="evidence" value="ECO:0007669"/>
    <property type="project" value="TreeGrafter"/>
</dbReference>
<dbReference type="GO" id="GO:0046872">
    <property type="term" value="F:metal ion binding"/>
    <property type="evidence" value="ECO:0007669"/>
    <property type="project" value="UniProtKB-KW"/>
</dbReference>
<name>A0A4Q9V083_9ACTO</name>
<dbReference type="PANTHER" id="PTHR43141:SF5">
    <property type="entry name" value="CYTOCHROME BD-I UBIQUINOL OXIDASE SUBUNIT 2"/>
    <property type="match status" value="1"/>
</dbReference>
<evidence type="ECO:0000256" key="5">
    <source>
        <dbReference type="ARBA" id="ARBA00022617"/>
    </source>
</evidence>
<keyword evidence="7" id="KW-0479">Metal-binding</keyword>
<feature type="transmembrane region" description="Helical" evidence="12">
    <location>
        <begin position="86"/>
        <end position="105"/>
    </location>
</feature>
<keyword evidence="14" id="KW-1185">Reference proteome</keyword>
<feature type="transmembrane region" description="Helical" evidence="12">
    <location>
        <begin position="228"/>
        <end position="247"/>
    </location>
</feature>
<evidence type="ECO:0000313" key="13">
    <source>
        <dbReference type="EMBL" id="TBW22057.1"/>
    </source>
</evidence>